<protein>
    <submittedName>
        <fullName evidence="2">Uncharacterized protein</fullName>
    </submittedName>
</protein>
<organism evidence="2 3">
    <name type="scientific">Terfezia boudieri ATCC MYA-4762</name>
    <dbReference type="NCBI Taxonomy" id="1051890"/>
    <lineage>
        <taxon>Eukaryota</taxon>
        <taxon>Fungi</taxon>
        <taxon>Dikarya</taxon>
        <taxon>Ascomycota</taxon>
        <taxon>Pezizomycotina</taxon>
        <taxon>Pezizomycetes</taxon>
        <taxon>Pezizales</taxon>
        <taxon>Pezizaceae</taxon>
        <taxon>Terfezia</taxon>
    </lineage>
</organism>
<evidence type="ECO:0000313" key="2">
    <source>
        <dbReference type="EMBL" id="RPB19339.1"/>
    </source>
</evidence>
<name>A0A3N4LD00_9PEZI</name>
<dbReference type="InParanoid" id="A0A3N4LD00"/>
<feature type="compositionally biased region" description="Basic and acidic residues" evidence="1">
    <location>
        <begin position="1"/>
        <end position="11"/>
    </location>
</feature>
<dbReference type="AlphaFoldDB" id="A0A3N4LD00"/>
<evidence type="ECO:0000256" key="1">
    <source>
        <dbReference type="SAM" id="MobiDB-lite"/>
    </source>
</evidence>
<accession>A0A3N4LD00</accession>
<reference evidence="2 3" key="1">
    <citation type="journal article" date="2018" name="Nat. Ecol. Evol.">
        <title>Pezizomycetes genomes reveal the molecular basis of ectomycorrhizal truffle lifestyle.</title>
        <authorList>
            <person name="Murat C."/>
            <person name="Payen T."/>
            <person name="Noel B."/>
            <person name="Kuo A."/>
            <person name="Morin E."/>
            <person name="Chen J."/>
            <person name="Kohler A."/>
            <person name="Krizsan K."/>
            <person name="Balestrini R."/>
            <person name="Da Silva C."/>
            <person name="Montanini B."/>
            <person name="Hainaut M."/>
            <person name="Levati E."/>
            <person name="Barry K.W."/>
            <person name="Belfiori B."/>
            <person name="Cichocki N."/>
            <person name="Clum A."/>
            <person name="Dockter R.B."/>
            <person name="Fauchery L."/>
            <person name="Guy J."/>
            <person name="Iotti M."/>
            <person name="Le Tacon F."/>
            <person name="Lindquist E.A."/>
            <person name="Lipzen A."/>
            <person name="Malagnac F."/>
            <person name="Mello A."/>
            <person name="Molinier V."/>
            <person name="Miyauchi S."/>
            <person name="Poulain J."/>
            <person name="Riccioni C."/>
            <person name="Rubini A."/>
            <person name="Sitrit Y."/>
            <person name="Splivallo R."/>
            <person name="Traeger S."/>
            <person name="Wang M."/>
            <person name="Zifcakova L."/>
            <person name="Wipf D."/>
            <person name="Zambonelli A."/>
            <person name="Paolocci F."/>
            <person name="Nowrousian M."/>
            <person name="Ottonello S."/>
            <person name="Baldrian P."/>
            <person name="Spatafora J.W."/>
            <person name="Henrissat B."/>
            <person name="Nagy L.G."/>
            <person name="Aury J.M."/>
            <person name="Wincker P."/>
            <person name="Grigoriev I.V."/>
            <person name="Bonfante P."/>
            <person name="Martin F.M."/>
        </authorList>
    </citation>
    <scope>NUCLEOTIDE SEQUENCE [LARGE SCALE GENOMIC DNA]</scope>
    <source>
        <strain evidence="2 3">ATCC MYA-4762</strain>
    </source>
</reference>
<dbReference type="Gene3D" id="3.60.130.30">
    <property type="match status" value="1"/>
</dbReference>
<dbReference type="Proteomes" id="UP000267821">
    <property type="component" value="Unassembled WGS sequence"/>
</dbReference>
<proteinExistence type="predicted"/>
<dbReference type="EMBL" id="ML121591">
    <property type="protein sequence ID" value="RPB19339.1"/>
    <property type="molecule type" value="Genomic_DNA"/>
</dbReference>
<keyword evidence="3" id="KW-1185">Reference proteome</keyword>
<feature type="region of interest" description="Disordered" evidence="1">
    <location>
        <begin position="756"/>
        <end position="781"/>
    </location>
</feature>
<feature type="region of interest" description="Disordered" evidence="1">
    <location>
        <begin position="1"/>
        <end position="28"/>
    </location>
</feature>
<gene>
    <name evidence="2" type="ORF">L211DRAFT_898131</name>
</gene>
<dbReference type="OrthoDB" id="5347906at2759"/>
<evidence type="ECO:0000313" key="3">
    <source>
        <dbReference type="Proteomes" id="UP000267821"/>
    </source>
</evidence>
<sequence>MHASVDSRSDNEEVNTAAGAPDQSRDVAVAQQQVYRDRMTEFMSVDGVWSGGFAGCSKRVQGQHGFKDAVAKKYMEFQHQLRMAKWVKCSMSLKELQNMPSKTITKCIPKEIVTKFKQRYPITDEDLKDFTRHASSPQPLILAGRKDKKILAFRIRIPEAFLSTLKETKHLLPTHAEASGRRSEYKTRNYCLWAKYADHPYMSANLLEDGEGAKEWLSAQAPLFKYLSEVLKLVDFESYERMTTHPWLDKLLVNQAKHLGQKVVAGGGSNMPEIPLHKVAGIWYGLAVNCDQEFAGVPHRDGNDVKNSMNCVIPLGSWEGADLLFWEVRQRVQVSEGEVIFFRSHALSHNVSPLKEGAVRNALDLYSHQAILDLDKKRRRPEKVQECEAKAFKPHMQRTPLAQKFVSQDAYLRVLSPSTERIILTNNNTVIITRQYPNKGKFSSLKISYAKMPRRANYTDIPRHRLPIIGNFGNVNPGDYDPVVVRLHMYEYYNIGRFLYFWFDEKNWIPKKAIHHYNREWAHLAIPLHQVPEAKRVFFRVRDNTLSSFMTGLRDVIDLWLRTYSGVKYQDQWMHQQGAQRDVVRQAIAGGNLAPNLPPICIANTLLPRGPGEVPDDQDQVAPSPDAAGNVHNCFLPFFLAFVTRPKSVKHVWRYNLQFVHEDLLDHWDGTHPQGDPAVPLFGGLTTVVKALASKMLIHVLENRCQQWTTSGLPNAFAMTTQLTMDHPQVVMEPFANAGMGGVRANNFPDLEMDEQTDRVRGQPRGIDGLADAAWDGASSW</sequence>